<dbReference type="Proteomes" id="UP001189429">
    <property type="component" value="Unassembled WGS sequence"/>
</dbReference>
<sequence length="445" mass="47546">MDSPGGAISRRPLFVAVVLFPEFELLDVAAPGELLGADGGHFRLAYCAEHPETPVRSSCMQLRNSERHRGSELGRDAQVGPRRWAGQGREGAAREPGSSGRRSARGGGCEGARRAGPRRGPGAGRQGRAAGGGQRVPEGVAEDPSSGPLLPPRALVRCVTVCTGSWLLGAAGALDGRRATSNKSALAAGRPQAAAPAVQWVLRARWVEHIEREAGRHRGEALPHLERRVRRGRRGARSDRLRLRERGPRRGHREGRRVDVAQGPGERPVCARRVVVFSVACARAAGLWERQGCSRRASVFHLLGFLALVLQLPLPVPPALPLPCPSIFPSRSSAPCQQRMAIPQPQCARMQAVVAQGAVRRPLLAPARGTPARTRSILLPPPPPSRCLPPLVVVILLHCLPAMGVDTLCPGTVPPAPPRTQSVWGHTAESYLGSSTYSVWAPPHT</sequence>
<dbReference type="SUPFAM" id="SSF52317">
    <property type="entry name" value="Class I glutamine amidotransferase-like"/>
    <property type="match status" value="1"/>
</dbReference>
<dbReference type="InterPro" id="IPR029062">
    <property type="entry name" value="Class_I_gatase-like"/>
</dbReference>
<name>A0ABN9Y9I6_9DINO</name>
<evidence type="ECO:0000313" key="3">
    <source>
        <dbReference type="Proteomes" id="UP001189429"/>
    </source>
</evidence>
<accession>A0ABN9Y9I6</accession>
<dbReference type="PANTHER" id="PTHR43130:SF15">
    <property type="entry name" value="THIJ_PFPI FAMILY PROTEIN (AFU_ORTHOLOGUE AFUA_5G14240)"/>
    <property type="match status" value="1"/>
</dbReference>
<proteinExistence type="predicted"/>
<feature type="compositionally biased region" description="Gly residues" evidence="1">
    <location>
        <begin position="119"/>
        <end position="134"/>
    </location>
</feature>
<organism evidence="2 3">
    <name type="scientific">Prorocentrum cordatum</name>
    <dbReference type="NCBI Taxonomy" id="2364126"/>
    <lineage>
        <taxon>Eukaryota</taxon>
        <taxon>Sar</taxon>
        <taxon>Alveolata</taxon>
        <taxon>Dinophyceae</taxon>
        <taxon>Prorocentrales</taxon>
        <taxon>Prorocentraceae</taxon>
        <taxon>Prorocentrum</taxon>
    </lineage>
</organism>
<evidence type="ECO:0000256" key="1">
    <source>
        <dbReference type="SAM" id="MobiDB-lite"/>
    </source>
</evidence>
<dbReference type="Gene3D" id="3.40.50.880">
    <property type="match status" value="1"/>
</dbReference>
<evidence type="ECO:0000313" key="2">
    <source>
        <dbReference type="EMBL" id="CAK0909352.1"/>
    </source>
</evidence>
<dbReference type="EMBL" id="CAUYUJ010022180">
    <property type="protein sequence ID" value="CAK0909352.1"/>
    <property type="molecule type" value="Genomic_DNA"/>
</dbReference>
<comment type="caution">
    <text evidence="2">The sequence shown here is derived from an EMBL/GenBank/DDBJ whole genome shotgun (WGS) entry which is preliminary data.</text>
</comment>
<reference evidence="2" key="1">
    <citation type="submission" date="2023-10" db="EMBL/GenBank/DDBJ databases">
        <authorList>
            <person name="Chen Y."/>
            <person name="Shah S."/>
            <person name="Dougan E. K."/>
            <person name="Thang M."/>
            <person name="Chan C."/>
        </authorList>
    </citation>
    <scope>NUCLEOTIDE SEQUENCE [LARGE SCALE GENOMIC DNA]</scope>
</reference>
<dbReference type="PANTHER" id="PTHR43130">
    <property type="entry name" value="ARAC-FAMILY TRANSCRIPTIONAL REGULATOR"/>
    <property type="match status" value="1"/>
</dbReference>
<feature type="compositionally biased region" description="Basic and acidic residues" evidence="1">
    <location>
        <begin position="236"/>
        <end position="248"/>
    </location>
</feature>
<protein>
    <submittedName>
        <fullName evidence="2">Uncharacterized protein</fullName>
    </submittedName>
</protein>
<dbReference type="InterPro" id="IPR052158">
    <property type="entry name" value="INH-QAR"/>
</dbReference>
<keyword evidence="3" id="KW-1185">Reference proteome</keyword>
<gene>
    <name evidence="2" type="ORF">PCOR1329_LOCUS83791</name>
</gene>
<feature type="region of interest" description="Disordered" evidence="1">
    <location>
        <begin position="65"/>
        <end position="152"/>
    </location>
</feature>
<feature type="compositionally biased region" description="Basic and acidic residues" evidence="1">
    <location>
        <begin position="65"/>
        <end position="75"/>
    </location>
</feature>
<feature type="region of interest" description="Disordered" evidence="1">
    <location>
        <begin position="231"/>
        <end position="257"/>
    </location>
</feature>